<proteinExistence type="inferred from homology"/>
<evidence type="ECO:0000256" key="6">
    <source>
        <dbReference type="ARBA" id="ARBA00029466"/>
    </source>
</evidence>
<dbReference type="EMBL" id="CP059165">
    <property type="protein sequence ID" value="QLL08640.1"/>
    <property type="molecule type" value="Genomic_DNA"/>
</dbReference>
<keyword evidence="2 7" id="KW-0255">Endonuclease</keyword>
<organism evidence="7 8">
    <name type="scientific">Mycobacterium vicinigordonae</name>
    <dbReference type="NCBI Taxonomy" id="1719132"/>
    <lineage>
        <taxon>Bacteria</taxon>
        <taxon>Bacillati</taxon>
        <taxon>Actinomycetota</taxon>
        <taxon>Actinomycetes</taxon>
        <taxon>Mycobacteriales</taxon>
        <taxon>Mycobacteriaceae</taxon>
        <taxon>Mycobacterium</taxon>
    </lineage>
</organism>
<sequence length="130" mass="15205">MAAVKRVNTKPEIALRSMLHKLGYRFRVDFAIRVSGKIIRPDVALTRWKVAIFVDGCFWHMCPQHRTMPATNADFWKQKLEGNAARDKDQNQLLTDAGWLVVRIWEHESLDDAVYEVQRAIDQRRRPSET</sequence>
<reference evidence="7" key="2">
    <citation type="submission" date="2020-07" db="EMBL/GenBank/DDBJ databases">
        <authorList>
            <person name="Yu X."/>
        </authorList>
    </citation>
    <scope>NUCLEOTIDE SEQUENCE [LARGE SCALE GENOMIC DNA]</scope>
    <source>
        <strain evidence="7">24T</strain>
    </source>
</reference>
<evidence type="ECO:0000256" key="2">
    <source>
        <dbReference type="ARBA" id="ARBA00022759"/>
    </source>
</evidence>
<dbReference type="InterPro" id="IPR004603">
    <property type="entry name" value="DNA_mismatch_endonuc_vsr"/>
</dbReference>
<dbReference type="KEGG" id="mgor:H0P51_06860"/>
<dbReference type="CDD" id="cd00221">
    <property type="entry name" value="Vsr"/>
    <property type="match status" value="1"/>
</dbReference>
<evidence type="ECO:0000256" key="1">
    <source>
        <dbReference type="ARBA" id="ARBA00022722"/>
    </source>
</evidence>
<dbReference type="Gene3D" id="3.40.960.10">
    <property type="entry name" value="VSR Endonuclease"/>
    <property type="match status" value="1"/>
</dbReference>
<dbReference type="SUPFAM" id="SSF52980">
    <property type="entry name" value="Restriction endonuclease-like"/>
    <property type="match status" value="1"/>
</dbReference>
<dbReference type="InterPro" id="IPR011335">
    <property type="entry name" value="Restrct_endonuc-II-like"/>
</dbReference>
<keyword evidence="8" id="KW-1185">Reference proteome</keyword>
<dbReference type="NCBIfam" id="TIGR00632">
    <property type="entry name" value="vsr"/>
    <property type="match status" value="1"/>
</dbReference>
<accession>A0A7D6IP46</accession>
<dbReference type="GO" id="GO:0006298">
    <property type="term" value="P:mismatch repair"/>
    <property type="evidence" value="ECO:0007669"/>
    <property type="project" value="InterPro"/>
</dbReference>
<keyword evidence="1" id="KW-0540">Nuclease</keyword>
<dbReference type="Proteomes" id="UP000510682">
    <property type="component" value="Chromosome"/>
</dbReference>
<keyword evidence="3" id="KW-0227">DNA damage</keyword>
<evidence type="ECO:0000256" key="3">
    <source>
        <dbReference type="ARBA" id="ARBA00022763"/>
    </source>
</evidence>
<dbReference type="GO" id="GO:0004519">
    <property type="term" value="F:endonuclease activity"/>
    <property type="evidence" value="ECO:0007669"/>
    <property type="project" value="UniProtKB-KW"/>
</dbReference>
<keyword evidence="5" id="KW-0234">DNA repair</keyword>
<dbReference type="REBASE" id="411908">
    <property type="entry name" value="V.Mgo24TORF6855P"/>
</dbReference>
<evidence type="ECO:0000256" key="4">
    <source>
        <dbReference type="ARBA" id="ARBA00022801"/>
    </source>
</evidence>
<reference evidence="7" key="1">
    <citation type="submission" date="2020-07" db="EMBL/GenBank/DDBJ databases">
        <title>Description of Mycobacterium gordonae subsp. intergordonae subsp.nov. and Mycobacterium gordonae subsp. gordonae subsp. nov.</title>
        <authorList>
            <person name="Huang H."/>
        </authorList>
    </citation>
    <scope>NUCLEOTIDE SEQUENCE [LARGE SCALE GENOMIC DNA]</scope>
    <source>
        <strain evidence="7">24T</strain>
    </source>
</reference>
<keyword evidence="4" id="KW-0378">Hydrolase</keyword>
<dbReference type="RefSeq" id="WP_180917225.1">
    <property type="nucleotide sequence ID" value="NZ_CP059165.1"/>
</dbReference>
<comment type="similarity">
    <text evidence="6">Belongs to the Vsr family.</text>
</comment>
<gene>
    <name evidence="7" type="ORF">H0P51_06860</name>
</gene>
<dbReference type="GO" id="GO:0016787">
    <property type="term" value="F:hydrolase activity"/>
    <property type="evidence" value="ECO:0007669"/>
    <property type="project" value="UniProtKB-KW"/>
</dbReference>
<evidence type="ECO:0000256" key="5">
    <source>
        <dbReference type="ARBA" id="ARBA00023204"/>
    </source>
</evidence>
<evidence type="ECO:0000313" key="7">
    <source>
        <dbReference type="EMBL" id="QLL08640.1"/>
    </source>
</evidence>
<evidence type="ECO:0000313" key="8">
    <source>
        <dbReference type="Proteomes" id="UP000510682"/>
    </source>
</evidence>
<protein>
    <submittedName>
        <fullName evidence="7">Very short patch repair endonuclease</fullName>
    </submittedName>
</protein>
<dbReference type="AlphaFoldDB" id="A0A7D6IP46"/>
<name>A0A7D6IP46_9MYCO</name>
<dbReference type="Pfam" id="PF03852">
    <property type="entry name" value="Vsr"/>
    <property type="match status" value="1"/>
</dbReference>